<evidence type="ECO:0000313" key="3">
    <source>
        <dbReference type="EMBL" id="RMI40637.1"/>
    </source>
</evidence>
<dbReference type="AlphaFoldDB" id="A0A3M2LTA7"/>
<sequence>MTAPAPEVTEDEQLLIPISRTPGPLRSVLLHPAGGGLGPYLGVAAVLGRRGPVAGIRAAGLLPGERPDDSVEAMVRRYLPLLDRLDGPPDLLFGWSLGGVLAWQLAAELVARGERPRVVMLDSQATLGTASGRDLDQLRAQVVGMAGLAGHDAEQVARTTDAHIAAVAGHAVRDRHDSRALLMACAAEPDPVQPARWREVAPALRVVEIPCGHFELLAPPHLRTVIGHLETFLRDTDPAHRPGDPEPTASPASPASPASTDADPRVTEEYR</sequence>
<dbReference type="SUPFAM" id="SSF53474">
    <property type="entry name" value="alpha/beta-Hydrolases"/>
    <property type="match status" value="1"/>
</dbReference>
<dbReference type="Gene3D" id="3.40.50.1820">
    <property type="entry name" value="alpha/beta hydrolase"/>
    <property type="match status" value="1"/>
</dbReference>
<keyword evidence="4" id="KW-1185">Reference proteome</keyword>
<dbReference type="SMART" id="SM00824">
    <property type="entry name" value="PKS_TE"/>
    <property type="match status" value="1"/>
</dbReference>
<comment type="caution">
    <text evidence="3">The sequence shown here is derived from an EMBL/GenBank/DDBJ whole genome shotgun (WGS) entry which is preliminary data.</text>
</comment>
<dbReference type="Pfam" id="PF00975">
    <property type="entry name" value="Thioesterase"/>
    <property type="match status" value="1"/>
</dbReference>
<feature type="domain" description="Thioesterase TesA-like" evidence="2">
    <location>
        <begin position="28"/>
        <end position="229"/>
    </location>
</feature>
<feature type="region of interest" description="Disordered" evidence="1">
    <location>
        <begin position="235"/>
        <end position="271"/>
    </location>
</feature>
<feature type="compositionally biased region" description="Basic and acidic residues" evidence="1">
    <location>
        <begin position="262"/>
        <end position="271"/>
    </location>
</feature>
<evidence type="ECO:0000256" key="1">
    <source>
        <dbReference type="SAM" id="MobiDB-lite"/>
    </source>
</evidence>
<protein>
    <submittedName>
        <fullName evidence="3">Thioesterase</fullName>
    </submittedName>
</protein>
<accession>A0A3M2LTA7</accession>
<feature type="compositionally biased region" description="Low complexity" evidence="1">
    <location>
        <begin position="247"/>
        <end position="261"/>
    </location>
</feature>
<organism evidence="3 4">
    <name type="scientific">Streptomyces triticirhizae</name>
    <dbReference type="NCBI Taxonomy" id="2483353"/>
    <lineage>
        <taxon>Bacteria</taxon>
        <taxon>Bacillati</taxon>
        <taxon>Actinomycetota</taxon>
        <taxon>Actinomycetes</taxon>
        <taxon>Kitasatosporales</taxon>
        <taxon>Streptomycetaceae</taxon>
        <taxon>Streptomyces</taxon>
    </lineage>
</organism>
<gene>
    <name evidence="3" type="ORF">EBN88_12500</name>
</gene>
<feature type="compositionally biased region" description="Basic and acidic residues" evidence="1">
    <location>
        <begin position="235"/>
        <end position="244"/>
    </location>
</feature>
<dbReference type="InterPro" id="IPR020802">
    <property type="entry name" value="TesA-like"/>
</dbReference>
<reference evidence="3 4" key="1">
    <citation type="submission" date="2018-10" db="EMBL/GenBank/DDBJ databases">
        <title>Isolation, diversity and antifungal activity of actinobacteria from wheat.</title>
        <authorList>
            <person name="Han C."/>
        </authorList>
    </citation>
    <scope>NUCLEOTIDE SEQUENCE [LARGE SCALE GENOMIC DNA]</scope>
    <source>
        <strain evidence="3 4">NEAU-YY642</strain>
    </source>
</reference>
<dbReference type="Proteomes" id="UP000278673">
    <property type="component" value="Unassembled WGS sequence"/>
</dbReference>
<proteinExistence type="predicted"/>
<dbReference type="RefSeq" id="WP_122183921.1">
    <property type="nucleotide sequence ID" value="NZ_RFFJ01000055.1"/>
</dbReference>
<evidence type="ECO:0000259" key="2">
    <source>
        <dbReference type="SMART" id="SM00824"/>
    </source>
</evidence>
<name>A0A3M2LTA7_9ACTN</name>
<dbReference type="InterPro" id="IPR029058">
    <property type="entry name" value="AB_hydrolase_fold"/>
</dbReference>
<dbReference type="EMBL" id="RFFJ01000055">
    <property type="protein sequence ID" value="RMI40637.1"/>
    <property type="molecule type" value="Genomic_DNA"/>
</dbReference>
<dbReference type="InterPro" id="IPR001031">
    <property type="entry name" value="Thioesterase"/>
</dbReference>
<evidence type="ECO:0000313" key="4">
    <source>
        <dbReference type="Proteomes" id="UP000278673"/>
    </source>
</evidence>